<gene>
    <name evidence="1" type="ORF">CPELLU_LOCUS777</name>
</gene>
<proteinExistence type="predicted"/>
<feature type="non-terminal residue" evidence="1">
    <location>
        <position position="1"/>
    </location>
</feature>
<reference evidence="1" key="1">
    <citation type="submission" date="2021-06" db="EMBL/GenBank/DDBJ databases">
        <authorList>
            <person name="Kallberg Y."/>
            <person name="Tangrot J."/>
            <person name="Rosling A."/>
        </authorList>
    </citation>
    <scope>NUCLEOTIDE SEQUENCE</scope>
    <source>
        <strain evidence="1">FL966</strain>
    </source>
</reference>
<sequence length="46" mass="5256">IQDKKNVVQRLLIFESNWGGAIGKEMDNIFKMDANMGKSTEERCPI</sequence>
<comment type="caution">
    <text evidence="1">The sequence shown here is derived from an EMBL/GenBank/DDBJ whole genome shotgun (WGS) entry which is preliminary data.</text>
</comment>
<dbReference type="AlphaFoldDB" id="A0A9N8VS35"/>
<protein>
    <submittedName>
        <fullName evidence="1">6206_t:CDS:1</fullName>
    </submittedName>
</protein>
<evidence type="ECO:0000313" key="1">
    <source>
        <dbReference type="EMBL" id="CAG8464462.1"/>
    </source>
</evidence>
<name>A0A9N8VS35_9GLOM</name>
<dbReference type="Proteomes" id="UP000789759">
    <property type="component" value="Unassembled WGS sequence"/>
</dbReference>
<accession>A0A9N8VS35</accession>
<evidence type="ECO:0000313" key="2">
    <source>
        <dbReference type="Proteomes" id="UP000789759"/>
    </source>
</evidence>
<organism evidence="1 2">
    <name type="scientific">Cetraspora pellucida</name>
    <dbReference type="NCBI Taxonomy" id="1433469"/>
    <lineage>
        <taxon>Eukaryota</taxon>
        <taxon>Fungi</taxon>
        <taxon>Fungi incertae sedis</taxon>
        <taxon>Mucoromycota</taxon>
        <taxon>Glomeromycotina</taxon>
        <taxon>Glomeromycetes</taxon>
        <taxon>Diversisporales</taxon>
        <taxon>Gigasporaceae</taxon>
        <taxon>Cetraspora</taxon>
    </lineage>
</organism>
<feature type="non-terminal residue" evidence="1">
    <location>
        <position position="46"/>
    </location>
</feature>
<dbReference type="EMBL" id="CAJVQA010000247">
    <property type="protein sequence ID" value="CAG8464462.1"/>
    <property type="molecule type" value="Genomic_DNA"/>
</dbReference>
<keyword evidence="2" id="KW-1185">Reference proteome</keyword>